<protein>
    <submittedName>
        <fullName evidence="7">CoA ester lyase</fullName>
    </submittedName>
</protein>
<evidence type="ECO:0000256" key="1">
    <source>
        <dbReference type="ARBA" id="ARBA00001946"/>
    </source>
</evidence>
<comment type="caution">
    <text evidence="7">The sequence shown here is derived from an EMBL/GenBank/DDBJ whole genome shotgun (WGS) entry which is preliminary data.</text>
</comment>
<dbReference type="PANTHER" id="PTHR32308:SF10">
    <property type="entry name" value="CITRATE LYASE SUBUNIT BETA"/>
    <property type="match status" value="1"/>
</dbReference>
<evidence type="ECO:0000259" key="6">
    <source>
        <dbReference type="Pfam" id="PF03328"/>
    </source>
</evidence>
<dbReference type="GO" id="GO:0006107">
    <property type="term" value="P:oxaloacetate metabolic process"/>
    <property type="evidence" value="ECO:0007669"/>
    <property type="project" value="TreeGrafter"/>
</dbReference>
<gene>
    <name evidence="7" type="ORF">FYC51_00385</name>
</gene>
<evidence type="ECO:0000256" key="2">
    <source>
        <dbReference type="ARBA" id="ARBA00022723"/>
    </source>
</evidence>
<dbReference type="SUPFAM" id="SSF51621">
    <property type="entry name" value="Phosphoenolpyruvate/pyruvate domain"/>
    <property type="match status" value="1"/>
</dbReference>
<dbReference type="InterPro" id="IPR005000">
    <property type="entry name" value="Aldolase/citrate-lyase_domain"/>
</dbReference>
<dbReference type="PIRSF" id="PIRSF015582">
    <property type="entry name" value="Cit_lyase_B"/>
    <property type="match status" value="1"/>
</dbReference>
<feature type="binding site" evidence="5">
    <location>
        <position position="114"/>
    </location>
    <ligand>
        <name>Mg(2+)</name>
        <dbReference type="ChEBI" id="CHEBI:18420"/>
    </ligand>
</feature>
<accession>A0A5S4V4U9</accession>
<dbReference type="InterPro" id="IPR011206">
    <property type="entry name" value="Citrate_lyase_beta/mcl1/mcl2"/>
</dbReference>
<evidence type="ECO:0000313" key="8">
    <source>
        <dbReference type="Proteomes" id="UP000325243"/>
    </source>
</evidence>
<dbReference type="RefSeq" id="WP_148731701.1">
    <property type="nucleotide sequence ID" value="NZ_VSSB01000001.1"/>
</dbReference>
<keyword evidence="2 5" id="KW-0479">Metal-binding</keyword>
<sequence>MTHPPFRFGPALLFCPADRPDRYAKAAERADAVILDLEDAVADADKRAARLALVESRLDPERVIVRVNPAGGPDFADDLAAVAATEYRTVMLAKCEGTADLVDLEDFEVIALCETARGVLAAAEVAALPNVSALMWGAEDLVASLGGSSSRHADGRYRDVATHARSQVLLAAGAHEVAAIDTVHLEIGDLDGLRAEATDAAAVGFSATACIHPSQVPVVRDAFRPDPERLEWARAVLAAAAHEPGVFAFRGAMVDAPLLRQAEAVVRRAGR</sequence>
<keyword evidence="8" id="KW-1185">Reference proteome</keyword>
<dbReference type="EMBL" id="VSSB01000001">
    <property type="protein sequence ID" value="TYL52271.1"/>
    <property type="molecule type" value="Genomic_DNA"/>
</dbReference>
<evidence type="ECO:0000256" key="4">
    <source>
        <dbReference type="PIRSR" id="PIRSR015582-1"/>
    </source>
</evidence>
<reference evidence="7 8" key="1">
    <citation type="submission" date="2019-08" db="EMBL/GenBank/DDBJ databases">
        <authorList>
            <person name="Hu J."/>
        </authorList>
    </citation>
    <scope>NUCLEOTIDE SEQUENCE [LARGE SCALE GENOMIC DNA]</scope>
    <source>
        <strain evidence="7 8">NEAU-184</strain>
    </source>
</reference>
<organism evidence="7 8">
    <name type="scientific">Agromyces mariniharenae</name>
    <dbReference type="NCBI Taxonomy" id="2604423"/>
    <lineage>
        <taxon>Bacteria</taxon>
        <taxon>Bacillati</taxon>
        <taxon>Actinomycetota</taxon>
        <taxon>Actinomycetes</taxon>
        <taxon>Micrococcales</taxon>
        <taxon>Microbacteriaceae</taxon>
        <taxon>Agromyces</taxon>
    </lineage>
</organism>
<evidence type="ECO:0000256" key="3">
    <source>
        <dbReference type="ARBA" id="ARBA00022842"/>
    </source>
</evidence>
<feature type="binding site" evidence="5">
    <location>
        <position position="140"/>
    </location>
    <ligand>
        <name>Mg(2+)</name>
        <dbReference type="ChEBI" id="CHEBI:18420"/>
    </ligand>
</feature>
<feature type="binding site" evidence="4">
    <location>
        <position position="114"/>
    </location>
    <ligand>
        <name>substrate</name>
    </ligand>
</feature>
<dbReference type="Proteomes" id="UP000325243">
    <property type="component" value="Unassembled WGS sequence"/>
</dbReference>
<dbReference type="InterPro" id="IPR015813">
    <property type="entry name" value="Pyrv/PenolPyrv_kinase-like_dom"/>
</dbReference>
<dbReference type="Pfam" id="PF03328">
    <property type="entry name" value="HpcH_HpaI"/>
    <property type="match status" value="1"/>
</dbReference>
<dbReference type="PANTHER" id="PTHR32308">
    <property type="entry name" value="LYASE BETA SUBUNIT, PUTATIVE (AFU_ORTHOLOGUE AFUA_4G13030)-RELATED"/>
    <property type="match status" value="1"/>
</dbReference>
<dbReference type="GO" id="GO:0016829">
    <property type="term" value="F:lyase activity"/>
    <property type="evidence" value="ECO:0007669"/>
    <property type="project" value="UniProtKB-KW"/>
</dbReference>
<dbReference type="GO" id="GO:0000287">
    <property type="term" value="F:magnesium ion binding"/>
    <property type="evidence" value="ECO:0007669"/>
    <property type="project" value="TreeGrafter"/>
</dbReference>
<proteinExistence type="predicted"/>
<dbReference type="Gene3D" id="3.20.20.60">
    <property type="entry name" value="Phosphoenolpyruvate-binding domains"/>
    <property type="match status" value="1"/>
</dbReference>
<comment type="cofactor">
    <cofactor evidence="1">
        <name>Mg(2+)</name>
        <dbReference type="ChEBI" id="CHEBI:18420"/>
    </cofactor>
</comment>
<evidence type="ECO:0000313" key="7">
    <source>
        <dbReference type="EMBL" id="TYL52271.1"/>
    </source>
</evidence>
<name>A0A5S4V4U9_9MICO</name>
<dbReference type="AlphaFoldDB" id="A0A5S4V4U9"/>
<evidence type="ECO:0000256" key="5">
    <source>
        <dbReference type="PIRSR" id="PIRSR015582-2"/>
    </source>
</evidence>
<feature type="binding site" evidence="4">
    <location>
        <position position="66"/>
    </location>
    <ligand>
        <name>substrate</name>
    </ligand>
</feature>
<feature type="domain" description="HpcH/HpaI aldolase/citrate lyase" evidence="6">
    <location>
        <begin position="12"/>
        <end position="213"/>
    </location>
</feature>
<dbReference type="InterPro" id="IPR040442">
    <property type="entry name" value="Pyrv_kinase-like_dom_sf"/>
</dbReference>
<keyword evidence="7" id="KW-0456">Lyase</keyword>
<keyword evidence="3 5" id="KW-0460">Magnesium</keyword>